<dbReference type="HOGENOM" id="CLU_1376762_0_0_4"/>
<dbReference type="KEGG" id="mbat:BN1208_0539"/>
<reference evidence="3" key="1">
    <citation type="submission" date="2014-12" db="EMBL/GenBank/DDBJ databases">
        <authorList>
            <person name="Salcher M.M."/>
        </authorList>
    </citation>
    <scope>NUCLEOTIDE SEQUENCE [LARGE SCALE GENOMIC DNA]</scope>
    <source>
        <strain evidence="3">MMS-10A-171</strain>
    </source>
</reference>
<dbReference type="EMBL" id="LN827929">
    <property type="protein sequence ID" value="CEZ19429.1"/>
    <property type="molecule type" value="Genomic_DNA"/>
</dbReference>
<evidence type="ECO:0000313" key="2">
    <source>
        <dbReference type="EMBL" id="CEZ19429.1"/>
    </source>
</evidence>
<feature type="region of interest" description="Disordered" evidence="1">
    <location>
        <begin position="175"/>
        <end position="198"/>
    </location>
</feature>
<dbReference type="RefSeq" id="WP_046487675.1">
    <property type="nucleotide sequence ID" value="NZ_LN827929.1"/>
</dbReference>
<evidence type="ECO:0000256" key="1">
    <source>
        <dbReference type="SAM" id="MobiDB-lite"/>
    </source>
</evidence>
<evidence type="ECO:0000313" key="3">
    <source>
        <dbReference type="Proteomes" id="UP000064007"/>
    </source>
</evidence>
<proteinExistence type="predicted"/>
<feature type="compositionally biased region" description="Low complexity" evidence="1">
    <location>
        <begin position="179"/>
        <end position="198"/>
    </location>
</feature>
<dbReference type="Proteomes" id="UP000064007">
    <property type="component" value="Chromosome 1"/>
</dbReference>
<protein>
    <submittedName>
        <fullName evidence="2">Uncharacterized protein</fullName>
    </submittedName>
</protein>
<gene>
    <name evidence="2" type="ORF">BN1208_0539</name>
</gene>
<dbReference type="STRING" id="1581557.BN1208_0539"/>
<sequence length="198" mass="20699">MSKSKNLFLIGIFSIVLNGCSTIQTPKPQINKIGEDITTVSTTAETSATTFKQKNSLKQMCAAPSPDATFNSSDSDSLSIALVNNSKNSSDGAGASMAEGGNEMNGRSPAVLITRELFYRLCETYTNFNLTKEEALPLFQKVLDLVGQGWTAEAAKTAVSIGPVSNTPQSVVATPVITPNPASTSSTSTTTPTATPSP</sequence>
<accession>A0A0D6EVH7</accession>
<dbReference type="AlphaFoldDB" id="A0A0D6EVH7"/>
<keyword evidence="3" id="KW-1185">Reference proteome</keyword>
<organism evidence="2 3">
    <name type="scientific">Candidatus Methylopumilus planktonicus</name>
    <dbReference type="NCBI Taxonomy" id="1581557"/>
    <lineage>
        <taxon>Bacteria</taxon>
        <taxon>Pseudomonadati</taxon>
        <taxon>Pseudomonadota</taxon>
        <taxon>Betaproteobacteria</taxon>
        <taxon>Nitrosomonadales</taxon>
        <taxon>Methylophilaceae</taxon>
        <taxon>Candidatus Methylopumilus</taxon>
    </lineage>
</organism>
<name>A0A0D6EVH7_9PROT</name>